<protein>
    <submittedName>
        <fullName evidence="1">Uncharacterized protein</fullName>
    </submittedName>
</protein>
<organism evidence="1 2">
    <name type="scientific">Aedoeadaptatus ivorii</name>
    <dbReference type="NCBI Taxonomy" id="54006"/>
    <lineage>
        <taxon>Bacteria</taxon>
        <taxon>Bacillati</taxon>
        <taxon>Bacillota</taxon>
        <taxon>Tissierellia</taxon>
        <taxon>Tissierellales</taxon>
        <taxon>Peptoniphilaceae</taxon>
        <taxon>Aedoeadaptatus</taxon>
    </lineage>
</organism>
<reference evidence="1 2" key="1">
    <citation type="submission" date="2018-12" db="EMBL/GenBank/DDBJ databases">
        <authorList>
            <consortium name="Pathogen Informatics"/>
        </authorList>
    </citation>
    <scope>NUCLEOTIDE SEQUENCE [LARGE SCALE GENOMIC DNA]</scope>
    <source>
        <strain evidence="1 2">NCTC13079</strain>
    </source>
</reference>
<dbReference type="RefSeq" id="WP_126466201.1">
    <property type="nucleotide sequence ID" value="NZ_JAUSWF010000004.1"/>
</dbReference>
<dbReference type="Proteomes" id="UP000269544">
    <property type="component" value="Chromosome"/>
</dbReference>
<dbReference type="EMBL" id="LR134523">
    <property type="protein sequence ID" value="VEJ36306.1"/>
    <property type="molecule type" value="Genomic_DNA"/>
</dbReference>
<dbReference type="OrthoDB" id="1697200at2"/>
<evidence type="ECO:0000313" key="2">
    <source>
        <dbReference type="Proteomes" id="UP000269544"/>
    </source>
</evidence>
<accession>A0A3S4YWB5</accession>
<proteinExistence type="predicted"/>
<gene>
    <name evidence="1" type="ORF">NCTC13079_01511</name>
</gene>
<evidence type="ECO:0000313" key="1">
    <source>
        <dbReference type="EMBL" id="VEJ36306.1"/>
    </source>
</evidence>
<name>A0A3S4YWB5_9FIRM</name>
<keyword evidence="2" id="KW-1185">Reference proteome</keyword>
<sequence length="87" mass="10249">MHDTLLIKNINVKEPGQRNVFFHIGDMDENRDTLMDLLNRTESPYYGRCSFRYNGIRMLLSVEEIPEVVRCLVQSGMKVYSVYEPYV</sequence>
<dbReference type="AlphaFoldDB" id="A0A3S4YWB5"/>
<dbReference type="KEGG" id="piv:NCTC13079_01511"/>